<proteinExistence type="predicted"/>
<sequence length="193" mass="21277">MTGQSCPIYYIPKISYCSRSERMEERGTHPSVRTSLPSRRPPGSREQLRVYAHIIILCYAVCFTQDIVYINFGRHAVVRRPSSALLHSGRRKKTPPPWPRRLSPTCPLPPPGGDDSKAGAALNRLCRLSLARSSTSSTSIELEDSDAPRVPSVLVVTATAKNPKFLSPSSPARMHELHATCDHFVCTPGCLVI</sequence>
<evidence type="ECO:0000313" key="4">
    <source>
        <dbReference type="Proteomes" id="UP000299102"/>
    </source>
</evidence>
<name>A0A4C1U0T5_EUMVA</name>
<keyword evidence="2" id="KW-0472">Membrane</keyword>
<keyword evidence="2" id="KW-0812">Transmembrane</keyword>
<dbReference type="Proteomes" id="UP000299102">
    <property type="component" value="Unassembled WGS sequence"/>
</dbReference>
<reference evidence="3 4" key="1">
    <citation type="journal article" date="2019" name="Commun. Biol.">
        <title>The bagworm genome reveals a unique fibroin gene that provides high tensile strength.</title>
        <authorList>
            <person name="Kono N."/>
            <person name="Nakamura H."/>
            <person name="Ohtoshi R."/>
            <person name="Tomita M."/>
            <person name="Numata K."/>
            <person name="Arakawa K."/>
        </authorList>
    </citation>
    <scope>NUCLEOTIDE SEQUENCE [LARGE SCALE GENOMIC DNA]</scope>
</reference>
<keyword evidence="4" id="KW-1185">Reference proteome</keyword>
<protein>
    <submittedName>
        <fullName evidence="3">Uncharacterized protein</fullName>
    </submittedName>
</protein>
<gene>
    <name evidence="3" type="ORF">EVAR_11363_1</name>
</gene>
<dbReference type="EMBL" id="BGZK01000113">
    <property type="protein sequence ID" value="GBP19973.1"/>
    <property type="molecule type" value="Genomic_DNA"/>
</dbReference>
<evidence type="ECO:0000256" key="1">
    <source>
        <dbReference type="SAM" id="MobiDB-lite"/>
    </source>
</evidence>
<evidence type="ECO:0000313" key="3">
    <source>
        <dbReference type="EMBL" id="GBP19973.1"/>
    </source>
</evidence>
<accession>A0A4C1U0T5</accession>
<evidence type="ECO:0000256" key="2">
    <source>
        <dbReference type="SAM" id="Phobius"/>
    </source>
</evidence>
<comment type="caution">
    <text evidence="3">The sequence shown here is derived from an EMBL/GenBank/DDBJ whole genome shotgun (WGS) entry which is preliminary data.</text>
</comment>
<feature type="transmembrane region" description="Helical" evidence="2">
    <location>
        <begin position="50"/>
        <end position="72"/>
    </location>
</feature>
<dbReference type="AlphaFoldDB" id="A0A4C1U0T5"/>
<organism evidence="3 4">
    <name type="scientific">Eumeta variegata</name>
    <name type="common">Bagworm moth</name>
    <name type="synonym">Eumeta japonica</name>
    <dbReference type="NCBI Taxonomy" id="151549"/>
    <lineage>
        <taxon>Eukaryota</taxon>
        <taxon>Metazoa</taxon>
        <taxon>Ecdysozoa</taxon>
        <taxon>Arthropoda</taxon>
        <taxon>Hexapoda</taxon>
        <taxon>Insecta</taxon>
        <taxon>Pterygota</taxon>
        <taxon>Neoptera</taxon>
        <taxon>Endopterygota</taxon>
        <taxon>Lepidoptera</taxon>
        <taxon>Glossata</taxon>
        <taxon>Ditrysia</taxon>
        <taxon>Tineoidea</taxon>
        <taxon>Psychidae</taxon>
        <taxon>Oiketicinae</taxon>
        <taxon>Eumeta</taxon>
    </lineage>
</organism>
<feature type="region of interest" description="Disordered" evidence="1">
    <location>
        <begin position="83"/>
        <end position="103"/>
    </location>
</feature>
<keyword evidence="2" id="KW-1133">Transmembrane helix</keyword>